<sequence length="1119" mass="119380">MARDSTMGRDRVLVVPNAGIALNSSSSSQITAPADISQQILELQKEQELEKQKLWHAFQEKNKELEMQHRQQLEHKFQELRDQRIAEEAAQQRERREREAIKRKEKHDCSANASSEVKQKLQTFLIQKKQAAASNGLTSPLPYRNWGVVKSSSGESLPGGAVAAAVSSHPYKIPPPPSSIAKYDADFPLRKTASEPNLLKIRLKQRVIEKRSLNGPLAARRQERLRRLQKQQHNQAALTQAATNCPPAVSVAGNSDSGPNSPPTVGSRASPTNAPIQEENEDPQYGNGAVRSSINDLSLFSSPSMPNISLGRPHLGTSITHSTTVPHLGINSMRPAHLGPGAGGGPPGGPPPMGNPFVNPILEIAEQQMHHSQAVAAAAAAAAAAGVVGLDRTQLTAIHAASSSAASIYHHHHHHHQQSITDAHVAQARLNRQGHRPLGRTQSAPLPLGHPMLAGAAGAAAMMNISQTHFENSDAERQAYEQHLLMKQKIRHTALSRAANCVNREPQLREEVESNEVMDLTDKKQPPKTVLASSVIKSTSHSHLLGAAASSLSLRPLSRTSSSPLVHLSTGGGGGSAEQQSMFSDTGQQQQQQTGGQGDDGQPPVNLTVQNRSRSLLSYTHEGIVPASGGDGASVSGGSSPGVALQLTTSASASAIIGQHHHHQEGEAAQQKPVPSSSSSSSLTAAASTTLAFDSLMLKHVCACGDNANHPEHSGRLQSIWSRLASTGLAARCEKLRARKATQDELQSIHTEAHALLFGTSQLNRAKVDTSRVSFVRLACGGVGVDLDTTWNEHHTAAAARMAAGCVIDLSYRVARGESRNGFAVVRPPGHHAEADAAMGFCFFNSIAIAARLLRRRLPHEMRRVLIVDWDVHHGNGTQQVFYDDASVLYLSIHRHDDGNFFPGTGGPTECGVGAGVGYNVNVAWSGGVNPPLGDAEYLAAFRTVVMPIARDFNPDIVLVSAGFDAAIGHPAPLGGYVVSPACFGHLTRELMQLADGKLVLALEGGYNLPAICDSAEECVRALLGESTSAIAPSELGRVPCPAAVETLQKTIAIQVSHWPCVKRYAHTVALSALQAHSSEREESDTVTAMAGLSMQPLKRTSEVACKDSEEPMEQDEAK</sequence>
<evidence type="ECO:0000259" key="17">
    <source>
        <dbReference type="Pfam" id="PF00850"/>
    </source>
</evidence>
<keyword evidence="11" id="KW-0539">Nucleus</keyword>
<dbReference type="InterPro" id="IPR046949">
    <property type="entry name" value="HDAC4/5/7/9"/>
</dbReference>
<dbReference type="GO" id="GO:0046872">
    <property type="term" value="F:metal ion binding"/>
    <property type="evidence" value="ECO:0007669"/>
    <property type="project" value="UniProtKB-KW"/>
</dbReference>
<keyword evidence="10 13" id="KW-0804">Transcription</keyword>
<dbReference type="InterPro" id="IPR023801">
    <property type="entry name" value="His_deacetylse_dom"/>
</dbReference>
<dbReference type="GO" id="GO:0000122">
    <property type="term" value="P:negative regulation of transcription by RNA polymerase II"/>
    <property type="evidence" value="ECO:0007669"/>
    <property type="project" value="InterPro"/>
</dbReference>
<keyword evidence="6 13" id="KW-0378">Hydrolase</keyword>
<dbReference type="PIRSF" id="PIRSF037911">
    <property type="entry name" value="HDAC_II_euk"/>
    <property type="match status" value="1"/>
</dbReference>
<comment type="subcellular location">
    <subcellularLocation>
        <location evidence="1 13">Nucleus</location>
    </subcellularLocation>
</comment>
<evidence type="ECO:0000256" key="7">
    <source>
        <dbReference type="ARBA" id="ARBA00022833"/>
    </source>
</evidence>
<reference evidence="18 20" key="1">
    <citation type="journal article" date="2014" name="BMC Genomics">
        <title>Genome sequence of Anopheles sinensis provides insight into genetics basis of mosquito competence for malaria parasites.</title>
        <authorList>
            <person name="Zhou D."/>
            <person name="Zhang D."/>
            <person name="Ding G."/>
            <person name="Shi L."/>
            <person name="Hou Q."/>
            <person name="Ye Y."/>
            <person name="Xu Y."/>
            <person name="Zhou H."/>
            <person name="Xiong C."/>
            <person name="Li S."/>
            <person name="Yu J."/>
            <person name="Hong S."/>
            <person name="Yu X."/>
            <person name="Zou P."/>
            <person name="Chen C."/>
            <person name="Chang X."/>
            <person name="Wang W."/>
            <person name="Lv Y."/>
            <person name="Sun Y."/>
            <person name="Ma L."/>
            <person name="Shen B."/>
            <person name="Zhu C."/>
        </authorList>
    </citation>
    <scope>NUCLEOTIDE SEQUENCE [LARGE SCALE GENOMIC DNA]</scope>
</reference>
<evidence type="ECO:0000256" key="11">
    <source>
        <dbReference type="ARBA" id="ARBA00023242"/>
    </source>
</evidence>
<evidence type="ECO:0000256" key="15">
    <source>
        <dbReference type="PIRSR" id="PIRSR037911-2"/>
    </source>
</evidence>
<dbReference type="STRING" id="74873.A0A084VX81"/>
<feature type="domain" description="Histone deacetylase" evidence="17">
    <location>
        <begin position="710"/>
        <end position="1023"/>
    </location>
</feature>
<dbReference type="EMBL" id="KE525195">
    <property type="protein sequence ID" value="KFB42575.1"/>
    <property type="molecule type" value="Genomic_DNA"/>
</dbReference>
<feature type="compositionally biased region" description="Low complexity" evidence="16">
    <location>
        <begin position="585"/>
        <end position="594"/>
    </location>
</feature>
<dbReference type="EMBL" id="ATLV01017858">
    <property type="status" value="NOT_ANNOTATED_CDS"/>
    <property type="molecule type" value="Genomic_DNA"/>
</dbReference>
<protein>
    <recommendedName>
        <fullName evidence="3 13">Histone deacetylase</fullName>
        <ecNumber evidence="3 13">3.5.1.98</ecNumber>
    </recommendedName>
</protein>
<evidence type="ECO:0000256" key="2">
    <source>
        <dbReference type="ARBA" id="ARBA00007738"/>
    </source>
</evidence>
<evidence type="ECO:0000313" key="19">
    <source>
        <dbReference type="EnsemblMetazoa" id="ASIC010291-PA"/>
    </source>
</evidence>
<evidence type="ECO:0000256" key="6">
    <source>
        <dbReference type="ARBA" id="ARBA00022801"/>
    </source>
</evidence>
<feature type="region of interest" description="Disordered" evidence="16">
    <location>
        <begin position="228"/>
        <end position="290"/>
    </location>
</feature>
<name>A0A084VX81_ANOSI</name>
<dbReference type="InterPro" id="IPR037138">
    <property type="entry name" value="His_deacetylse_dom_sf"/>
</dbReference>
<evidence type="ECO:0000256" key="4">
    <source>
        <dbReference type="ARBA" id="ARBA00022491"/>
    </source>
</evidence>
<accession>A0A084VX81</accession>
<evidence type="ECO:0000256" key="13">
    <source>
        <dbReference type="PIRNR" id="PIRNR037911"/>
    </source>
</evidence>
<dbReference type="VEuPathDB" id="VectorBase:ASIC010291"/>
<feature type="region of interest" description="Disordered" evidence="16">
    <location>
        <begin position="558"/>
        <end position="607"/>
    </location>
</feature>
<feature type="compositionally biased region" description="Low complexity" evidence="16">
    <location>
        <begin position="667"/>
        <end position="683"/>
    </location>
</feature>
<reference evidence="19" key="2">
    <citation type="submission" date="2020-05" db="UniProtKB">
        <authorList>
            <consortium name="EnsemblMetazoa"/>
        </authorList>
    </citation>
    <scope>IDENTIFICATION</scope>
</reference>
<evidence type="ECO:0000256" key="1">
    <source>
        <dbReference type="ARBA" id="ARBA00004123"/>
    </source>
</evidence>
<feature type="active site" evidence="14">
    <location>
        <position position="832"/>
    </location>
</feature>
<dbReference type="GO" id="GO:0141221">
    <property type="term" value="F:histone deacetylase activity, hydrolytic mechanism"/>
    <property type="evidence" value="ECO:0007669"/>
    <property type="project" value="UniProtKB-EC"/>
</dbReference>
<evidence type="ECO:0000256" key="3">
    <source>
        <dbReference type="ARBA" id="ARBA00012111"/>
    </source>
</evidence>
<evidence type="ECO:0000256" key="8">
    <source>
        <dbReference type="ARBA" id="ARBA00022853"/>
    </source>
</evidence>
<keyword evidence="20" id="KW-1185">Reference proteome</keyword>
<dbReference type="VEuPathDB" id="VectorBase:ASIS000276"/>
<dbReference type="Gene3D" id="3.40.800.20">
    <property type="entry name" value="Histone deacetylase domain"/>
    <property type="match status" value="1"/>
</dbReference>
<organism evidence="18">
    <name type="scientific">Anopheles sinensis</name>
    <name type="common">Mosquito</name>
    <dbReference type="NCBI Taxonomy" id="74873"/>
    <lineage>
        <taxon>Eukaryota</taxon>
        <taxon>Metazoa</taxon>
        <taxon>Ecdysozoa</taxon>
        <taxon>Arthropoda</taxon>
        <taxon>Hexapoda</taxon>
        <taxon>Insecta</taxon>
        <taxon>Pterygota</taxon>
        <taxon>Neoptera</taxon>
        <taxon>Endopterygota</taxon>
        <taxon>Diptera</taxon>
        <taxon>Nematocera</taxon>
        <taxon>Culicoidea</taxon>
        <taxon>Culicidae</taxon>
        <taxon>Anophelinae</taxon>
        <taxon>Anopheles</taxon>
    </lineage>
</organism>
<dbReference type="Proteomes" id="UP000030765">
    <property type="component" value="Unassembled WGS sequence"/>
</dbReference>
<evidence type="ECO:0000256" key="9">
    <source>
        <dbReference type="ARBA" id="ARBA00023015"/>
    </source>
</evidence>
<dbReference type="VEuPathDB" id="VectorBase:ASIS008012"/>
<feature type="compositionally biased region" description="Polar residues" evidence="16">
    <location>
        <begin position="233"/>
        <end position="243"/>
    </location>
</feature>
<feature type="compositionally biased region" description="Basic and acidic residues" evidence="16">
    <location>
        <begin position="89"/>
        <end position="109"/>
    </location>
</feature>
<keyword evidence="8 13" id="KW-0156">Chromatin regulator</keyword>
<evidence type="ECO:0000256" key="10">
    <source>
        <dbReference type="ARBA" id="ARBA00023163"/>
    </source>
</evidence>
<evidence type="ECO:0000256" key="16">
    <source>
        <dbReference type="SAM" id="MobiDB-lite"/>
    </source>
</evidence>
<dbReference type="PRINTS" id="PR01270">
    <property type="entry name" value="HDASUPER"/>
</dbReference>
<feature type="binding site" evidence="15">
    <location>
        <position position="704"/>
    </location>
    <ligand>
        <name>Zn(2+)</name>
        <dbReference type="ChEBI" id="CHEBI:29105"/>
    </ligand>
</feature>
<dbReference type="OrthoDB" id="5232919at2759"/>
<dbReference type="EnsemblMetazoa" id="ASIC010291-RA">
    <property type="protein sequence ID" value="ASIC010291-PA"/>
    <property type="gene ID" value="ASIC010291"/>
</dbReference>
<gene>
    <name evidence="18" type="ORF">ZHAS_00010291</name>
</gene>
<keyword evidence="4 13" id="KW-0678">Repressor</keyword>
<proteinExistence type="inferred from homology"/>
<feature type="region of interest" description="Disordered" evidence="16">
    <location>
        <begin position="511"/>
        <end position="533"/>
    </location>
</feature>
<dbReference type="AlphaFoldDB" id="A0A084VX81"/>
<dbReference type="PANTHER" id="PTHR10625:SF5">
    <property type="entry name" value="HISTONE DEACETYLASE"/>
    <property type="match status" value="1"/>
</dbReference>
<dbReference type="OMA" id="SHCECIR"/>
<feature type="region of interest" description="Disordered" evidence="16">
    <location>
        <begin position="89"/>
        <end position="114"/>
    </location>
</feature>
<evidence type="ECO:0000256" key="12">
    <source>
        <dbReference type="ARBA" id="ARBA00048287"/>
    </source>
</evidence>
<dbReference type="FunFam" id="3.40.800.20:FF:000002">
    <property type="entry name" value="Histone deacetylase"/>
    <property type="match status" value="1"/>
</dbReference>
<keyword evidence="9 13" id="KW-0805">Transcription regulation</keyword>
<comment type="similarity">
    <text evidence="2 13">Belongs to the histone deacetylase family. HD type 2 subfamily.</text>
</comment>
<comment type="function">
    <text evidence="13">Responsible for the deacetylation of lysine residues on the N-terminal part of the core histones (H2A, H2B, H3 and H4). Histone deacetylation gives a tag for epigenetic repression and plays an important role in transcriptional regulation, cell cycle progression and developmental events.</text>
</comment>
<dbReference type="EC" id="3.5.1.98" evidence="3 13"/>
<feature type="compositionally biased region" description="Polar residues" evidence="16">
    <location>
        <begin position="252"/>
        <end position="275"/>
    </location>
</feature>
<evidence type="ECO:0000256" key="5">
    <source>
        <dbReference type="ARBA" id="ARBA00022723"/>
    </source>
</evidence>
<dbReference type="InterPro" id="IPR000286">
    <property type="entry name" value="HDACs"/>
</dbReference>
<feature type="binding site" evidence="15">
    <location>
        <position position="702"/>
    </location>
    <ligand>
        <name>Zn(2+)</name>
        <dbReference type="ChEBI" id="CHEBI:29105"/>
    </ligand>
</feature>
<dbReference type="Pfam" id="PF00850">
    <property type="entry name" value="Hist_deacetyl"/>
    <property type="match status" value="1"/>
</dbReference>
<dbReference type="SUPFAM" id="SSF52768">
    <property type="entry name" value="Arginase/deacetylase"/>
    <property type="match status" value="1"/>
</dbReference>
<dbReference type="CDD" id="cd11681">
    <property type="entry name" value="HDAC_classIIa"/>
    <property type="match status" value="1"/>
</dbReference>
<dbReference type="GO" id="GO:0000118">
    <property type="term" value="C:histone deacetylase complex"/>
    <property type="evidence" value="ECO:0007669"/>
    <property type="project" value="TreeGrafter"/>
</dbReference>
<evidence type="ECO:0000256" key="14">
    <source>
        <dbReference type="PIRSR" id="PIRSR037911-1"/>
    </source>
</evidence>
<dbReference type="PANTHER" id="PTHR10625">
    <property type="entry name" value="HISTONE DEACETYLASE HDAC1-RELATED"/>
    <property type="match status" value="1"/>
</dbReference>
<keyword evidence="7 15" id="KW-0862">Zinc</keyword>
<dbReference type="GO" id="GO:0040029">
    <property type="term" value="P:epigenetic regulation of gene expression"/>
    <property type="evidence" value="ECO:0007669"/>
    <property type="project" value="TreeGrafter"/>
</dbReference>
<feature type="region of interest" description="Disordered" evidence="16">
    <location>
        <begin position="657"/>
        <end position="683"/>
    </location>
</feature>
<feature type="binding site" evidence="15">
    <location>
        <position position="780"/>
    </location>
    <ligand>
        <name>Zn(2+)</name>
        <dbReference type="ChEBI" id="CHEBI:29105"/>
    </ligand>
</feature>
<evidence type="ECO:0000313" key="20">
    <source>
        <dbReference type="Proteomes" id="UP000030765"/>
    </source>
</evidence>
<comment type="catalytic activity">
    <reaction evidence="12 13">
        <text>N(6)-acetyl-L-lysyl-[histone] + H2O = L-lysyl-[histone] + acetate</text>
        <dbReference type="Rhea" id="RHEA:58196"/>
        <dbReference type="Rhea" id="RHEA-COMP:9845"/>
        <dbReference type="Rhea" id="RHEA-COMP:11338"/>
        <dbReference type="ChEBI" id="CHEBI:15377"/>
        <dbReference type="ChEBI" id="CHEBI:29969"/>
        <dbReference type="ChEBI" id="CHEBI:30089"/>
        <dbReference type="ChEBI" id="CHEBI:61930"/>
        <dbReference type="EC" id="3.5.1.98"/>
    </reaction>
</comment>
<evidence type="ECO:0000313" key="18">
    <source>
        <dbReference type="EMBL" id="KFB42575.1"/>
    </source>
</evidence>
<feature type="binding site" evidence="15">
    <location>
        <position position="710"/>
    </location>
    <ligand>
        <name>Zn(2+)</name>
        <dbReference type="ChEBI" id="CHEBI:29105"/>
    </ligand>
</feature>
<keyword evidence="5 15" id="KW-0479">Metal-binding</keyword>
<dbReference type="InterPro" id="IPR023696">
    <property type="entry name" value="Ureohydrolase_dom_sf"/>
</dbReference>